<dbReference type="RefSeq" id="WP_166102961.1">
    <property type="nucleotide sequence ID" value="NZ_CP096255.1"/>
</dbReference>
<reference evidence="1" key="2">
    <citation type="submission" date="2022-04" db="EMBL/GenBank/DDBJ databases">
        <authorList>
            <person name="Bromfield E.S.P."/>
            <person name="Cloutier S."/>
        </authorList>
    </citation>
    <scope>NUCLEOTIDE SEQUENCE</scope>
    <source>
        <strain evidence="1">1S5</strain>
    </source>
</reference>
<gene>
    <name evidence="1" type="ORF">HAP41_0000009975</name>
</gene>
<sequence>MSFQLSILKILAGQPDGRGNLELIKLHLAVFYTSGPEWTLRMKRLAELAPDLDAFSQGLITRERGAWTITNQGRDFLAKLEEAALGATPAIRPPDPAEPVEVEQASPIAPPAAASLPKVLERSHGGMSRSLLNYVGSTLPE</sequence>
<evidence type="ECO:0000313" key="2">
    <source>
        <dbReference type="Proteomes" id="UP000551709"/>
    </source>
</evidence>
<proteinExistence type="predicted"/>
<accession>A0A8T5VEK6</accession>
<protein>
    <submittedName>
        <fullName evidence="1">Uncharacterized protein</fullName>
    </submittedName>
</protein>
<dbReference type="AlphaFoldDB" id="A0A8T5VEK6"/>
<organism evidence="1 2">
    <name type="scientific">Bradyrhizobium barranii subsp. apii</name>
    <dbReference type="NCBI Taxonomy" id="2819348"/>
    <lineage>
        <taxon>Bacteria</taxon>
        <taxon>Pseudomonadati</taxon>
        <taxon>Pseudomonadota</taxon>
        <taxon>Alphaproteobacteria</taxon>
        <taxon>Hyphomicrobiales</taxon>
        <taxon>Nitrobacteraceae</taxon>
        <taxon>Bradyrhizobium</taxon>
        <taxon>Bradyrhizobium barranii</taxon>
    </lineage>
</organism>
<dbReference type="Proteomes" id="UP000551709">
    <property type="component" value="Chromosome"/>
</dbReference>
<reference evidence="1" key="1">
    <citation type="journal article" date="2017" name="Syst. Appl. Microbiol.">
        <title>Soybeans inoculated with root zone soils of Canadian native legumes harbour diverse and novel Bradyrhizobium spp. that possess agricultural potential.</title>
        <authorList>
            <person name="Bromfield E.S.P."/>
            <person name="Cloutier S."/>
            <person name="Tambong J.T."/>
            <person name="Tran Thi T.V."/>
        </authorList>
    </citation>
    <scope>NUCLEOTIDE SEQUENCE</scope>
    <source>
        <strain evidence="1">1S5</strain>
    </source>
</reference>
<evidence type="ECO:0000313" key="1">
    <source>
        <dbReference type="EMBL" id="UPT89262.1"/>
    </source>
</evidence>
<dbReference type="EMBL" id="CP096255">
    <property type="protein sequence ID" value="UPT89262.1"/>
    <property type="molecule type" value="Genomic_DNA"/>
</dbReference>
<name>A0A8T5VEK6_9BRAD</name>